<evidence type="ECO:0000313" key="3">
    <source>
        <dbReference type="Proteomes" id="UP001165489"/>
    </source>
</evidence>
<feature type="signal peptide" evidence="1">
    <location>
        <begin position="1"/>
        <end position="19"/>
    </location>
</feature>
<protein>
    <recommendedName>
        <fullName evidence="4">Secreted protein</fullName>
    </recommendedName>
</protein>
<evidence type="ECO:0008006" key="4">
    <source>
        <dbReference type="Google" id="ProtNLM"/>
    </source>
</evidence>
<sequence length="194" mass="22323">MKKSTLLIILLFITIYTYAQRDQTNQEPGSTAFWENLSKLCGKSFEGEMLNASEKDQFYGKKLVMHVRTCEDGKITIPFHVGDDHSRTWVLTMEEGGMIKLKHDHRHEDGSEDRITQYGGTSSNSGMSKIQFFPADQETTDLIPYAATNVWWITLDETSFTYNLRRINNDTAINVKFDLTKEVETPPTPWGWED</sequence>
<evidence type="ECO:0000256" key="1">
    <source>
        <dbReference type="SAM" id="SignalP"/>
    </source>
</evidence>
<comment type="caution">
    <text evidence="2">The sequence shown here is derived from an EMBL/GenBank/DDBJ whole genome shotgun (WGS) entry which is preliminary data.</text>
</comment>
<keyword evidence="3" id="KW-1185">Reference proteome</keyword>
<feature type="chain" id="PRO_5045763766" description="Secreted protein" evidence="1">
    <location>
        <begin position="20"/>
        <end position="194"/>
    </location>
</feature>
<gene>
    <name evidence="2" type="ORF">MM239_00235</name>
</gene>
<dbReference type="EMBL" id="JAKZGP010000001">
    <property type="protein sequence ID" value="MCH7407806.1"/>
    <property type="molecule type" value="Genomic_DNA"/>
</dbReference>
<reference evidence="2" key="1">
    <citation type="submission" date="2022-03" db="EMBL/GenBank/DDBJ databases">
        <title>De novo assembled genomes of Belliella spp. (Cyclobacteriaceae) strains.</title>
        <authorList>
            <person name="Szabo A."/>
            <person name="Korponai K."/>
            <person name="Felfoldi T."/>
        </authorList>
    </citation>
    <scope>NUCLEOTIDE SEQUENCE</scope>
    <source>
        <strain evidence="2">DSM 111904</strain>
    </source>
</reference>
<evidence type="ECO:0000313" key="2">
    <source>
        <dbReference type="EMBL" id="MCH7407806.1"/>
    </source>
</evidence>
<keyword evidence="1" id="KW-0732">Signal</keyword>
<dbReference type="RefSeq" id="WP_241345750.1">
    <property type="nucleotide sequence ID" value="NZ_JAKZGP010000001.1"/>
</dbReference>
<name>A0ABS9UUG1_9BACT</name>
<dbReference type="Proteomes" id="UP001165489">
    <property type="component" value="Unassembled WGS sequence"/>
</dbReference>
<organism evidence="2 3">
    <name type="scientific">Belliella filtrata</name>
    <dbReference type="NCBI Taxonomy" id="2923435"/>
    <lineage>
        <taxon>Bacteria</taxon>
        <taxon>Pseudomonadati</taxon>
        <taxon>Bacteroidota</taxon>
        <taxon>Cytophagia</taxon>
        <taxon>Cytophagales</taxon>
        <taxon>Cyclobacteriaceae</taxon>
        <taxon>Belliella</taxon>
    </lineage>
</organism>
<accession>A0ABS9UUG1</accession>
<proteinExistence type="predicted"/>